<evidence type="ECO:0000256" key="1">
    <source>
        <dbReference type="ARBA" id="ARBA00008061"/>
    </source>
</evidence>
<dbReference type="SMART" id="SM00642">
    <property type="entry name" value="Aamy"/>
    <property type="match status" value="1"/>
</dbReference>
<sequence>MRKDFYNGRSKFFYLKDQDDNIIPLTIRYKDQYEGFTRFKLIFEQELTIGNEYYVVNEYGRSVLCEYGHIVKTSKFYEDYFYPEKDLGLTYSKKKAVFKIWAPTALEMKLRLKKDNNETILSMNKEEKGVFSCTVNKDLLGYHYTFIVRVNGSWREVADPYSSFCGPNLHYSVVEDISNLNMPEKIETTPLESYCDAILYEASIRDFTSQKHIGVHYPKTFHGFTEENEITKKKDTGFTYLKSLGITHVQLMPCFYFGSKNDLHPDLNYNWGYDPMHYRVVEGSYSIHPEICQERILEFAKLVQDCHKENIKVTIDVVYNHIYVKEDSILDNLVPNYYFLMDREGKFSNGSFCGNDIDMIAPMSKKYFLDTIERIIKWFDIDGLRFDLMGVLDCKFMNEVEELCHSIKPDFMIYGEGWNMPSFVPEYLRASQNNQEKMPRIAHFSDRFREVFKGSNGQLDKKGYIQGSTDELEHVKQCMSASCLDYYFDSPEKVINYVECHDNHTLWDKLAFSCFNEEEDIRKKRQVLANAFCLLAQGIPFLHSGQEFCRTKKGIGNSYCRKDSYNMIDYNLRNKNIDVVENTKALIQIRKNHACFRLRTRKECKDNVYFSTIEDEALVYNTRKEMDHCIVFFNPSLNHHEYKLDRNVKILFDNGNCNESKTNLVQIAPVSVVVCGFEY</sequence>
<dbReference type="Gene3D" id="2.60.40.2320">
    <property type="match status" value="1"/>
</dbReference>
<dbReference type="AlphaFoldDB" id="A0A7X2N2G1"/>
<dbReference type="SUPFAM" id="SSF51445">
    <property type="entry name" value="(Trans)glycosidases"/>
    <property type="match status" value="1"/>
</dbReference>
<dbReference type="InterPro" id="IPR006047">
    <property type="entry name" value="GH13_cat_dom"/>
</dbReference>
<dbReference type="InterPro" id="IPR017853">
    <property type="entry name" value="GH"/>
</dbReference>
<keyword evidence="4" id="KW-1185">Reference proteome</keyword>
<dbReference type="EC" id="3.2.1.41" evidence="3"/>
<protein>
    <submittedName>
        <fullName evidence="3">Type I pullulanase</fullName>
        <ecNumber evidence="3">3.2.1.41</ecNumber>
    </submittedName>
</protein>
<dbReference type="EMBL" id="VUMM01000005">
    <property type="protein sequence ID" value="MSS01257.1"/>
    <property type="molecule type" value="Genomic_DNA"/>
</dbReference>
<organism evidence="3 4">
    <name type="scientific">Floccifex porci</name>
    <dbReference type="NCBI Taxonomy" id="2606629"/>
    <lineage>
        <taxon>Bacteria</taxon>
        <taxon>Bacillati</taxon>
        <taxon>Bacillota</taxon>
        <taxon>Erysipelotrichia</taxon>
        <taxon>Erysipelotrichales</taxon>
        <taxon>Erysipelotrichaceae</taxon>
        <taxon>Floccifex</taxon>
    </lineage>
</organism>
<dbReference type="Pfam" id="PF17999">
    <property type="entry name" value="PulA_N1"/>
    <property type="match status" value="1"/>
</dbReference>
<dbReference type="Proteomes" id="UP000470082">
    <property type="component" value="Unassembled WGS sequence"/>
</dbReference>
<dbReference type="InterPro" id="IPR011840">
    <property type="entry name" value="PulA_typeI"/>
</dbReference>
<dbReference type="InterPro" id="IPR013783">
    <property type="entry name" value="Ig-like_fold"/>
</dbReference>
<dbReference type="Pfam" id="PF02922">
    <property type="entry name" value="CBM_48"/>
    <property type="match status" value="1"/>
</dbReference>
<feature type="domain" description="Glycosyl hydrolase family 13 catalytic" evidence="2">
    <location>
        <begin position="218"/>
        <end position="590"/>
    </location>
</feature>
<dbReference type="SUPFAM" id="SSF81296">
    <property type="entry name" value="E set domains"/>
    <property type="match status" value="1"/>
</dbReference>
<dbReference type="InterPro" id="IPR040697">
    <property type="entry name" value="PulA_N1"/>
</dbReference>
<dbReference type="GO" id="GO:0005975">
    <property type="term" value="P:carbohydrate metabolic process"/>
    <property type="evidence" value="ECO:0007669"/>
    <property type="project" value="InterPro"/>
</dbReference>
<dbReference type="Gene3D" id="3.20.20.80">
    <property type="entry name" value="Glycosidases"/>
    <property type="match status" value="1"/>
</dbReference>
<reference evidence="3 4" key="1">
    <citation type="submission" date="2019-08" db="EMBL/GenBank/DDBJ databases">
        <title>In-depth cultivation of the pig gut microbiome towards novel bacterial diversity and tailored functional studies.</title>
        <authorList>
            <person name="Wylensek D."/>
            <person name="Hitch T.C.A."/>
            <person name="Clavel T."/>
        </authorList>
    </citation>
    <scope>NUCLEOTIDE SEQUENCE [LARGE SCALE GENOMIC DNA]</scope>
    <source>
        <strain evidence="3 4">LKV-178-WT-2G</strain>
    </source>
</reference>
<evidence type="ECO:0000259" key="2">
    <source>
        <dbReference type="SMART" id="SM00642"/>
    </source>
</evidence>
<gene>
    <name evidence="3" type="primary">pulA</name>
    <name evidence="3" type="ORF">FYJ50_03915</name>
</gene>
<keyword evidence="3" id="KW-0378">Hydrolase</keyword>
<dbReference type="CDD" id="cd11341">
    <property type="entry name" value="AmyAc_Pullulanase_LD-like"/>
    <property type="match status" value="1"/>
</dbReference>
<dbReference type="InterPro" id="IPR014756">
    <property type="entry name" value="Ig_E-set"/>
</dbReference>
<comment type="similarity">
    <text evidence="1">Belongs to the glycosyl hydrolase 13 family.</text>
</comment>
<keyword evidence="3" id="KW-0326">Glycosidase</keyword>
<dbReference type="Pfam" id="PF00128">
    <property type="entry name" value="Alpha-amylase"/>
    <property type="match status" value="1"/>
</dbReference>
<dbReference type="PANTHER" id="PTHR43002">
    <property type="entry name" value="GLYCOGEN DEBRANCHING ENZYME"/>
    <property type="match status" value="1"/>
</dbReference>
<dbReference type="NCBIfam" id="TIGR02104">
    <property type="entry name" value="pulA_typeI"/>
    <property type="match status" value="1"/>
</dbReference>
<evidence type="ECO:0000313" key="3">
    <source>
        <dbReference type="EMBL" id="MSS01257.1"/>
    </source>
</evidence>
<evidence type="ECO:0000313" key="4">
    <source>
        <dbReference type="Proteomes" id="UP000470082"/>
    </source>
</evidence>
<dbReference type="Gene3D" id="2.60.40.10">
    <property type="entry name" value="Immunoglobulins"/>
    <property type="match status" value="1"/>
</dbReference>
<proteinExistence type="inferred from homology"/>
<dbReference type="GO" id="GO:0051060">
    <property type="term" value="F:pullulanase activity"/>
    <property type="evidence" value="ECO:0007669"/>
    <property type="project" value="UniProtKB-EC"/>
</dbReference>
<dbReference type="CDD" id="cd02860">
    <property type="entry name" value="E_set_Pullulanase"/>
    <property type="match status" value="1"/>
</dbReference>
<accession>A0A7X2N2G1</accession>
<comment type="caution">
    <text evidence="3">The sequence shown here is derived from an EMBL/GenBank/DDBJ whole genome shotgun (WGS) entry which is preliminary data.</text>
</comment>
<dbReference type="InterPro" id="IPR004193">
    <property type="entry name" value="Glyco_hydro_13_N"/>
</dbReference>
<name>A0A7X2N2G1_9FIRM</name>